<keyword evidence="8 14" id="KW-0408">Iron</keyword>
<reference evidence="16" key="1">
    <citation type="journal article" date="2021" name="Sci. Adv.">
        <title>The American lobster genome reveals insights on longevity, neural, and immune adaptations.</title>
        <authorList>
            <person name="Polinski J.M."/>
            <person name="Zimin A.V."/>
            <person name="Clark K.F."/>
            <person name="Kohn A.B."/>
            <person name="Sadowski N."/>
            <person name="Timp W."/>
            <person name="Ptitsyn A."/>
            <person name="Khanna P."/>
            <person name="Romanova D.Y."/>
            <person name="Williams P."/>
            <person name="Greenwood S.J."/>
            <person name="Moroz L.L."/>
            <person name="Walt D.R."/>
            <person name="Bodnar A.G."/>
        </authorList>
    </citation>
    <scope>NUCLEOTIDE SEQUENCE</scope>
    <source>
        <strain evidence="16">GMGI-L3</strain>
    </source>
</reference>
<evidence type="ECO:0000313" key="17">
    <source>
        <dbReference type="Proteomes" id="UP000747542"/>
    </source>
</evidence>
<dbReference type="PANTHER" id="PTHR13096:SF8">
    <property type="entry name" value="RIBOSOMAL OXYGENASE 1"/>
    <property type="match status" value="1"/>
</dbReference>
<evidence type="ECO:0000256" key="8">
    <source>
        <dbReference type="ARBA" id="ARBA00023004"/>
    </source>
</evidence>
<dbReference type="Pfam" id="PF21233">
    <property type="entry name" value="WHD_RIOX1"/>
    <property type="match status" value="1"/>
</dbReference>
<keyword evidence="10 14" id="KW-0804">Transcription</keyword>
<evidence type="ECO:0000256" key="10">
    <source>
        <dbReference type="ARBA" id="ARBA00023163"/>
    </source>
</evidence>
<keyword evidence="9 14" id="KW-0805">Transcription regulation</keyword>
<dbReference type="InterPro" id="IPR003347">
    <property type="entry name" value="JmjC_dom"/>
</dbReference>
<evidence type="ECO:0000256" key="3">
    <source>
        <dbReference type="ARBA" id="ARBA00022491"/>
    </source>
</evidence>
<keyword evidence="11 14" id="KW-0539">Nucleus</keyword>
<protein>
    <recommendedName>
        <fullName evidence="14">Bifunctional lysine-specific demethylase and histidyl-hydroxylase</fullName>
        <ecNumber evidence="14">1.14.11.27</ecNumber>
    </recommendedName>
</protein>
<keyword evidence="4 14" id="KW-0479">Metal-binding</keyword>
<dbReference type="EMBL" id="JAHLQT010031508">
    <property type="protein sequence ID" value="KAG7160252.1"/>
    <property type="molecule type" value="Genomic_DNA"/>
</dbReference>
<sequence length="565" mass="64856">MESKVKKPIKKTGVKKNLKVKLTPTTPSKGKKIKSVMAFNVDNLKGQLNGTVPCIRKKKGVKKNVKKKVMGKKRKQVSEHLEKPLSKKQRRLRNIYPERCDPNEENIDIELMFGEDIGALLVQDSREEGRKKFQWIISPHTEENFFSNYWEKKPLHIKRSDSLYYDNIFTTKDFDKILHENLDITSYTDGKRETHNPIGQAHAPVVWDYFSNGCSVRMLNPQTFHRPVWQLLSSLQEYFNSFCGANIYLTPPDNQGFAPHWDDIEAFILQLEGKKHWRVYQPKSKELELPVLSSHNLCQDELGKLILDVTLEEGDLLYFPRGFVHQANTVGNTHSLHMTISTYQKNTWGHLLEKLLPQALTTAMAEDKEYRQGLPRDYLNSMGIVNMDKDSPSRNDFKAKVSELFTRLGKYLSIDAAVDEQGCSLMHDALPPCLTQEDKSCSVYGNGERWGHKKQKVIDRVELRPDTPIRLIRGNCLRVVAESDTVNVYHCLENTREYHQEEPQFVELVPENAPAIEALVHAYPKYLTVESLPLNDDAEKMAVASGLWERGLIVTATPLNIVDNK</sequence>
<evidence type="ECO:0000256" key="13">
    <source>
        <dbReference type="ARBA" id="ARBA00047915"/>
    </source>
</evidence>
<dbReference type="Gene3D" id="3.90.930.40">
    <property type="match status" value="1"/>
</dbReference>
<evidence type="ECO:0000256" key="12">
    <source>
        <dbReference type="ARBA" id="ARBA00025670"/>
    </source>
</evidence>
<comment type="catalytic activity">
    <reaction evidence="13 14">
        <text>N(6),N(6)-dimethyl-L-lysyl(36)-[histone H3] + 2 2-oxoglutarate + 2 O2 = L-lysyl(36)-[histone H3] + 2 formaldehyde + 2 succinate + 2 CO2</text>
        <dbReference type="Rhea" id="RHEA:42032"/>
        <dbReference type="Rhea" id="RHEA-COMP:9785"/>
        <dbReference type="Rhea" id="RHEA-COMP:9787"/>
        <dbReference type="ChEBI" id="CHEBI:15379"/>
        <dbReference type="ChEBI" id="CHEBI:16526"/>
        <dbReference type="ChEBI" id="CHEBI:16810"/>
        <dbReference type="ChEBI" id="CHEBI:16842"/>
        <dbReference type="ChEBI" id="CHEBI:29969"/>
        <dbReference type="ChEBI" id="CHEBI:30031"/>
        <dbReference type="ChEBI" id="CHEBI:61976"/>
        <dbReference type="EC" id="1.14.11.27"/>
    </reaction>
</comment>
<dbReference type="Pfam" id="PF08007">
    <property type="entry name" value="JmjC_2"/>
    <property type="match status" value="1"/>
</dbReference>
<evidence type="ECO:0000256" key="14">
    <source>
        <dbReference type="RuleBase" id="RU366061"/>
    </source>
</evidence>
<proteinExistence type="inferred from homology"/>
<dbReference type="AlphaFoldDB" id="A0A8J5MR30"/>
<evidence type="ECO:0000256" key="7">
    <source>
        <dbReference type="ARBA" id="ARBA00023002"/>
    </source>
</evidence>
<evidence type="ECO:0000313" key="16">
    <source>
        <dbReference type="EMBL" id="KAG7160252.1"/>
    </source>
</evidence>
<evidence type="ECO:0000256" key="6">
    <source>
        <dbReference type="ARBA" id="ARBA00022964"/>
    </source>
</evidence>
<dbReference type="Gene3D" id="2.60.120.650">
    <property type="entry name" value="Cupin"/>
    <property type="match status" value="1"/>
</dbReference>
<dbReference type="Proteomes" id="UP000747542">
    <property type="component" value="Unassembled WGS sequence"/>
</dbReference>
<keyword evidence="5" id="KW-0156">Chromatin regulator</keyword>
<name>A0A8J5MR30_HOMAM</name>
<comment type="caution">
    <text evidence="16">The sequence shown here is derived from an EMBL/GenBank/DDBJ whole genome shotgun (WGS) entry which is preliminary data.</text>
</comment>
<dbReference type="FunFam" id="3.90.930.40:FF:000001">
    <property type="entry name" value="ribosomal oxygenase 1 isoform X1"/>
    <property type="match status" value="1"/>
</dbReference>
<evidence type="ECO:0000256" key="11">
    <source>
        <dbReference type="ARBA" id="ARBA00023242"/>
    </source>
</evidence>
<evidence type="ECO:0000256" key="5">
    <source>
        <dbReference type="ARBA" id="ARBA00022853"/>
    </source>
</evidence>
<dbReference type="InterPro" id="IPR049043">
    <property type="entry name" value="WHD_RIOX1"/>
</dbReference>
<dbReference type="GO" id="GO:0140680">
    <property type="term" value="F:histone H3K36me/H3K36me2 demethylase activity"/>
    <property type="evidence" value="ECO:0007669"/>
    <property type="project" value="UniProtKB-EC"/>
</dbReference>
<dbReference type="PROSITE" id="PS51184">
    <property type="entry name" value="JMJC"/>
    <property type="match status" value="1"/>
</dbReference>
<dbReference type="FunFam" id="2.60.120.650:FF:000013">
    <property type="entry name" value="Ribosomal oxygenase 1"/>
    <property type="match status" value="1"/>
</dbReference>
<dbReference type="PANTHER" id="PTHR13096">
    <property type="entry name" value="MINA53 MYC INDUCED NUCLEAR ANTIGEN"/>
    <property type="match status" value="1"/>
</dbReference>
<evidence type="ECO:0000259" key="15">
    <source>
        <dbReference type="PROSITE" id="PS51184"/>
    </source>
</evidence>
<comment type="function">
    <text evidence="12">Oxygenase that can act as both a histone lysine demethylase and a ribosomal histidine hydroxylase. Specifically demethylates 'Lys-4' (H3K4me) and 'Lys-36' (H3K36me) of histone H3, thereby playing a central role in histone code.</text>
</comment>
<keyword evidence="3" id="KW-0678">Repressor</keyword>
<dbReference type="GO" id="GO:0005506">
    <property type="term" value="F:iron ion binding"/>
    <property type="evidence" value="ECO:0007669"/>
    <property type="project" value="UniProtKB-UniRule"/>
</dbReference>
<keyword evidence="6 14" id="KW-0223">Dioxygenase</keyword>
<evidence type="ECO:0000256" key="9">
    <source>
        <dbReference type="ARBA" id="ARBA00023015"/>
    </source>
</evidence>
<evidence type="ECO:0000256" key="4">
    <source>
        <dbReference type="ARBA" id="ARBA00022723"/>
    </source>
</evidence>
<comment type="similarity">
    <text evidence="2">Belongs to the ROX family. NO66 subfamily.</text>
</comment>
<evidence type="ECO:0000256" key="1">
    <source>
        <dbReference type="ARBA" id="ARBA00004123"/>
    </source>
</evidence>
<dbReference type="FunFam" id="1.10.10.1500:FF:000001">
    <property type="entry name" value="ribosomal oxygenase 1 isoform X1"/>
    <property type="match status" value="1"/>
</dbReference>
<gene>
    <name evidence="16" type="primary">riox1-L</name>
    <name evidence="16" type="ORF">Hamer_G021721</name>
</gene>
<feature type="domain" description="JmjC" evidence="15">
    <location>
        <begin position="214"/>
        <end position="359"/>
    </location>
</feature>
<dbReference type="Gene3D" id="1.10.10.1500">
    <property type="entry name" value="JmjC domain-containing ribosomal oxygenase (ROX), dimer domain"/>
    <property type="match status" value="1"/>
</dbReference>
<dbReference type="GO" id="GO:0005730">
    <property type="term" value="C:nucleolus"/>
    <property type="evidence" value="ECO:0007669"/>
    <property type="project" value="TreeGrafter"/>
</dbReference>
<organism evidence="16 17">
    <name type="scientific">Homarus americanus</name>
    <name type="common">American lobster</name>
    <dbReference type="NCBI Taxonomy" id="6706"/>
    <lineage>
        <taxon>Eukaryota</taxon>
        <taxon>Metazoa</taxon>
        <taxon>Ecdysozoa</taxon>
        <taxon>Arthropoda</taxon>
        <taxon>Crustacea</taxon>
        <taxon>Multicrustacea</taxon>
        <taxon>Malacostraca</taxon>
        <taxon>Eumalacostraca</taxon>
        <taxon>Eucarida</taxon>
        <taxon>Decapoda</taxon>
        <taxon>Pleocyemata</taxon>
        <taxon>Astacidea</taxon>
        <taxon>Nephropoidea</taxon>
        <taxon>Nephropidae</taxon>
        <taxon>Homarus</taxon>
    </lineage>
</organism>
<accession>A0A8J5MR30</accession>
<keyword evidence="7 14" id="KW-0560">Oxidoreductase</keyword>
<dbReference type="GO" id="GO:0045471">
    <property type="term" value="P:response to ethanol"/>
    <property type="evidence" value="ECO:0007669"/>
    <property type="project" value="UniProtKB-ARBA"/>
</dbReference>
<dbReference type="SUPFAM" id="SSF51197">
    <property type="entry name" value="Clavaminate synthase-like"/>
    <property type="match status" value="1"/>
</dbReference>
<dbReference type="GO" id="GO:0032453">
    <property type="term" value="F:histone H3K4 demethylase activity"/>
    <property type="evidence" value="ECO:0007669"/>
    <property type="project" value="TreeGrafter"/>
</dbReference>
<dbReference type="EC" id="1.14.11.27" evidence="14"/>
<dbReference type="InterPro" id="IPR039994">
    <property type="entry name" value="NO66-like"/>
</dbReference>
<keyword evidence="17" id="KW-1185">Reference proteome</keyword>
<comment type="subcellular location">
    <subcellularLocation>
        <location evidence="1 14">Nucleus</location>
    </subcellularLocation>
</comment>
<evidence type="ECO:0000256" key="2">
    <source>
        <dbReference type="ARBA" id="ARBA00010309"/>
    </source>
</evidence>
<comment type="cofactor">
    <cofactor evidence="14">
        <name>Fe(2+)</name>
        <dbReference type="ChEBI" id="CHEBI:29033"/>
    </cofactor>
    <text evidence="14">Binds 1 Fe(2+) ion per subunit.</text>
</comment>